<dbReference type="GO" id="GO:0005524">
    <property type="term" value="F:ATP binding"/>
    <property type="evidence" value="ECO:0007669"/>
    <property type="project" value="UniProtKB-UniRule"/>
</dbReference>
<proteinExistence type="inferred from homology"/>
<reference evidence="11 12" key="1">
    <citation type="submission" date="2021-08" db="EMBL/GenBank/DDBJ databases">
        <title>Draft Genome Sequence of Phanerochaete sordida strain YK-624.</title>
        <authorList>
            <person name="Mori T."/>
            <person name="Dohra H."/>
            <person name="Suzuki T."/>
            <person name="Kawagishi H."/>
            <person name="Hirai H."/>
        </authorList>
    </citation>
    <scope>NUCLEOTIDE SEQUENCE [LARGE SCALE GENOMIC DNA]</scope>
    <source>
        <strain evidence="11 12">YK-624</strain>
    </source>
</reference>
<keyword evidence="8 11" id="KW-0723">Serine/threonine-protein kinase</keyword>
<dbReference type="EMBL" id="BPQB01000004">
    <property type="protein sequence ID" value="GJE86685.1"/>
    <property type="molecule type" value="Genomic_DNA"/>
</dbReference>
<name>A0A9P3G2X1_9APHY</name>
<dbReference type="PANTHER" id="PTHR43671">
    <property type="entry name" value="SERINE/THREONINE-PROTEIN KINASE NEK"/>
    <property type="match status" value="1"/>
</dbReference>
<evidence type="ECO:0000256" key="7">
    <source>
        <dbReference type="PROSITE-ProRule" id="PRU10141"/>
    </source>
</evidence>
<dbReference type="SUPFAM" id="SSF56112">
    <property type="entry name" value="Protein kinase-like (PK-like)"/>
    <property type="match status" value="1"/>
</dbReference>
<evidence type="ECO:0000256" key="6">
    <source>
        <dbReference type="ARBA" id="ARBA00022840"/>
    </source>
</evidence>
<keyword evidence="12" id="KW-1185">Reference proteome</keyword>
<evidence type="ECO:0000256" key="1">
    <source>
        <dbReference type="ARBA" id="ARBA00010886"/>
    </source>
</evidence>
<dbReference type="AlphaFoldDB" id="A0A9P3G2X1"/>
<dbReference type="Pfam" id="PF00069">
    <property type="entry name" value="Pkinase"/>
    <property type="match status" value="1"/>
</dbReference>
<gene>
    <name evidence="11" type="ORF">PsYK624_027660</name>
</gene>
<comment type="similarity">
    <text evidence="1">Belongs to the protein kinase superfamily. NEK Ser/Thr protein kinase family. NIMA subfamily.</text>
</comment>
<feature type="binding site" evidence="7">
    <location>
        <position position="54"/>
    </location>
    <ligand>
        <name>ATP</name>
        <dbReference type="ChEBI" id="CHEBI:30616"/>
    </ligand>
</feature>
<evidence type="ECO:0000313" key="11">
    <source>
        <dbReference type="EMBL" id="GJE86685.1"/>
    </source>
</evidence>
<dbReference type="InterPro" id="IPR008271">
    <property type="entry name" value="Ser/Thr_kinase_AS"/>
</dbReference>
<dbReference type="InterPro" id="IPR011009">
    <property type="entry name" value="Kinase-like_dom_sf"/>
</dbReference>
<dbReference type="PROSITE" id="PS00107">
    <property type="entry name" value="PROTEIN_KINASE_ATP"/>
    <property type="match status" value="1"/>
</dbReference>
<evidence type="ECO:0000256" key="5">
    <source>
        <dbReference type="ARBA" id="ARBA00022777"/>
    </source>
</evidence>
<evidence type="ECO:0000256" key="3">
    <source>
        <dbReference type="ARBA" id="ARBA00022679"/>
    </source>
</evidence>
<comment type="caution">
    <text evidence="11">The sequence shown here is derived from an EMBL/GenBank/DDBJ whole genome shotgun (WGS) entry which is preliminary data.</text>
</comment>
<dbReference type="InterPro" id="IPR017441">
    <property type="entry name" value="Protein_kinase_ATP_BS"/>
</dbReference>
<dbReference type="Proteomes" id="UP000703269">
    <property type="component" value="Unassembled WGS sequence"/>
</dbReference>
<evidence type="ECO:0000256" key="2">
    <source>
        <dbReference type="ARBA" id="ARBA00012513"/>
    </source>
</evidence>
<keyword evidence="4 7" id="KW-0547">Nucleotide-binding</keyword>
<keyword evidence="3" id="KW-0808">Transferase</keyword>
<feature type="region of interest" description="Disordered" evidence="9">
    <location>
        <begin position="312"/>
        <end position="342"/>
    </location>
</feature>
<evidence type="ECO:0000256" key="4">
    <source>
        <dbReference type="ARBA" id="ARBA00022741"/>
    </source>
</evidence>
<evidence type="ECO:0000256" key="9">
    <source>
        <dbReference type="SAM" id="MobiDB-lite"/>
    </source>
</evidence>
<feature type="domain" description="Protein kinase" evidence="10">
    <location>
        <begin position="23"/>
        <end position="285"/>
    </location>
</feature>
<dbReference type="Gene3D" id="1.10.510.10">
    <property type="entry name" value="Transferase(Phosphotransferase) domain 1"/>
    <property type="match status" value="1"/>
</dbReference>
<dbReference type="EC" id="2.7.11.1" evidence="2"/>
<accession>A0A9P3G2X1</accession>
<evidence type="ECO:0000256" key="8">
    <source>
        <dbReference type="RuleBase" id="RU000304"/>
    </source>
</evidence>
<feature type="compositionally biased region" description="Acidic residues" evidence="9">
    <location>
        <begin position="319"/>
        <end position="337"/>
    </location>
</feature>
<dbReference type="PROSITE" id="PS00108">
    <property type="entry name" value="PROTEIN_KINASE_ST"/>
    <property type="match status" value="1"/>
</dbReference>
<sequence length="471" mass="52098">MPHNVKSMAVTGLECRVVDDGRIQLLDCLGHGTFGAVYRARDLREKSSAILAVKVMHLRAAELCKREVRYQALVHSHPHIVTVKTWWEDADYTYTVLDYCAGGDLWKAIHVKRLFWRRGDLLKRAFVQIVDALAHCHEQGVYHRDLKPANILISSDSQDVFLADFGLATGKTQSTSYHVGTQNYRSPECNDINGEGRPYSLRRNDIWAVGVILVHMLAGTGPWSHATLENDYYQSYLCSPDFLRYTLPISKEAAYVCQRIFTENEEDSISLEELRELVLGVEEWWMSEEEIAASEEHLQKVASHYRRSDEPSTVYEDFSSSDDSDFNSLEDDSDDSDEHSNGLHSASLLAVEEGRMEMAKARQLVHAPLGSTMSSSTSSSLAPVTPAIPDICVEPASQPAKTNISTVDVPSCKKSLSTSTSSSSYYTVSGSSSMASGASTSAAGFAGKKGLRGSSRLGVRRHLKRLFSVAA</sequence>
<organism evidence="11 12">
    <name type="scientific">Phanerochaete sordida</name>
    <dbReference type="NCBI Taxonomy" id="48140"/>
    <lineage>
        <taxon>Eukaryota</taxon>
        <taxon>Fungi</taxon>
        <taxon>Dikarya</taxon>
        <taxon>Basidiomycota</taxon>
        <taxon>Agaricomycotina</taxon>
        <taxon>Agaricomycetes</taxon>
        <taxon>Polyporales</taxon>
        <taxon>Phanerochaetaceae</taxon>
        <taxon>Phanerochaete</taxon>
    </lineage>
</organism>
<keyword evidence="5 11" id="KW-0418">Kinase</keyword>
<dbReference type="SMART" id="SM00220">
    <property type="entry name" value="S_TKc"/>
    <property type="match status" value="1"/>
</dbReference>
<dbReference type="PROSITE" id="PS50011">
    <property type="entry name" value="PROTEIN_KINASE_DOM"/>
    <property type="match status" value="1"/>
</dbReference>
<evidence type="ECO:0000259" key="10">
    <source>
        <dbReference type="PROSITE" id="PS50011"/>
    </source>
</evidence>
<dbReference type="OrthoDB" id="541276at2759"/>
<protein>
    <recommendedName>
        <fullName evidence="2">non-specific serine/threonine protein kinase</fullName>
        <ecNumber evidence="2">2.7.11.1</ecNumber>
    </recommendedName>
</protein>
<keyword evidence="6 7" id="KW-0067">ATP-binding</keyword>
<evidence type="ECO:0000313" key="12">
    <source>
        <dbReference type="Proteomes" id="UP000703269"/>
    </source>
</evidence>
<dbReference type="PANTHER" id="PTHR43671:SF13">
    <property type="entry name" value="SERINE_THREONINE-PROTEIN KINASE NEK2"/>
    <property type="match status" value="1"/>
</dbReference>
<dbReference type="InterPro" id="IPR050660">
    <property type="entry name" value="NEK_Ser/Thr_kinase"/>
</dbReference>
<dbReference type="InterPro" id="IPR000719">
    <property type="entry name" value="Prot_kinase_dom"/>
</dbReference>
<dbReference type="GO" id="GO:0004674">
    <property type="term" value="F:protein serine/threonine kinase activity"/>
    <property type="evidence" value="ECO:0007669"/>
    <property type="project" value="UniProtKB-KW"/>
</dbReference>